<keyword evidence="2" id="KW-1133">Transmembrane helix</keyword>
<keyword evidence="4" id="KW-1185">Reference proteome</keyword>
<dbReference type="AlphaFoldDB" id="A0AA39U4U4"/>
<comment type="caution">
    <text evidence="3">The sequence shown here is derived from an EMBL/GenBank/DDBJ whole genome shotgun (WGS) entry which is preliminary data.</text>
</comment>
<dbReference type="PANTHER" id="PTHR33365">
    <property type="entry name" value="YALI0B05434P"/>
    <property type="match status" value="1"/>
</dbReference>
<dbReference type="InterPro" id="IPR021765">
    <property type="entry name" value="UstYa-like"/>
</dbReference>
<evidence type="ECO:0000256" key="1">
    <source>
        <dbReference type="ARBA" id="ARBA00035112"/>
    </source>
</evidence>
<keyword evidence="2" id="KW-0472">Membrane</keyword>
<proteinExistence type="inferred from homology"/>
<sequence>MNIPAIMKNSYEAYRLLGEDADSEDNLELSSSQARFSRRCSMKGVVSVLITVISVSSLVVNTFLVYYIVQLRGQLETAGATQFAGLTFDTPIPYEWHTPYNGENQTLADELWANLQPDIDAGLVALTDEYTKANDLLYAQRFPWQKDMGIYFLNGLHSMHCLKNVRRAFFEYRRGEAQSASFHHINHCLDTIRQDLMCFADDTPRNTGTTGPMESGVGQIRMCRSWDKLQEWAVQHTACFRYTDEDVEHSELTRYKFCPEEGMKYMPRIRQYFGLPADWMPPPFDVRNYLNTGIEGLKGAAKFAPDNVD</sequence>
<evidence type="ECO:0000313" key="3">
    <source>
        <dbReference type="EMBL" id="KAK0507821.1"/>
    </source>
</evidence>
<accession>A0AA39U4U4</accession>
<name>A0AA39U4U4_9LECA</name>
<dbReference type="Proteomes" id="UP001166286">
    <property type="component" value="Unassembled WGS sequence"/>
</dbReference>
<evidence type="ECO:0000313" key="4">
    <source>
        <dbReference type="Proteomes" id="UP001166286"/>
    </source>
</evidence>
<keyword evidence="2" id="KW-0812">Transmembrane</keyword>
<evidence type="ECO:0000256" key="2">
    <source>
        <dbReference type="SAM" id="Phobius"/>
    </source>
</evidence>
<organism evidence="3 4">
    <name type="scientific">Cladonia borealis</name>
    <dbReference type="NCBI Taxonomy" id="184061"/>
    <lineage>
        <taxon>Eukaryota</taxon>
        <taxon>Fungi</taxon>
        <taxon>Dikarya</taxon>
        <taxon>Ascomycota</taxon>
        <taxon>Pezizomycotina</taxon>
        <taxon>Lecanoromycetes</taxon>
        <taxon>OSLEUM clade</taxon>
        <taxon>Lecanoromycetidae</taxon>
        <taxon>Lecanorales</taxon>
        <taxon>Lecanorineae</taxon>
        <taxon>Cladoniaceae</taxon>
        <taxon>Cladonia</taxon>
    </lineage>
</organism>
<feature type="transmembrane region" description="Helical" evidence="2">
    <location>
        <begin position="45"/>
        <end position="69"/>
    </location>
</feature>
<dbReference type="GO" id="GO:0043386">
    <property type="term" value="P:mycotoxin biosynthetic process"/>
    <property type="evidence" value="ECO:0007669"/>
    <property type="project" value="InterPro"/>
</dbReference>
<protein>
    <recommendedName>
        <fullName evidence="5">Tat pathway signal sequence</fullName>
    </recommendedName>
</protein>
<dbReference type="Pfam" id="PF11807">
    <property type="entry name" value="UstYa"/>
    <property type="match status" value="1"/>
</dbReference>
<reference evidence="3" key="1">
    <citation type="submission" date="2023-03" db="EMBL/GenBank/DDBJ databases">
        <title>Complete genome of Cladonia borealis.</title>
        <authorList>
            <person name="Park H."/>
        </authorList>
    </citation>
    <scope>NUCLEOTIDE SEQUENCE</scope>
    <source>
        <strain evidence="3">ANT050790</strain>
    </source>
</reference>
<dbReference type="PANTHER" id="PTHR33365:SF6">
    <property type="entry name" value="OXIDASE USTYA"/>
    <property type="match status" value="1"/>
</dbReference>
<evidence type="ECO:0008006" key="5">
    <source>
        <dbReference type="Google" id="ProtNLM"/>
    </source>
</evidence>
<gene>
    <name evidence="3" type="ORF">JMJ35_009710</name>
</gene>
<dbReference type="EMBL" id="JAFEKC020000022">
    <property type="protein sequence ID" value="KAK0507821.1"/>
    <property type="molecule type" value="Genomic_DNA"/>
</dbReference>
<comment type="similarity">
    <text evidence="1">Belongs to the ustYa family.</text>
</comment>